<evidence type="ECO:0000256" key="2">
    <source>
        <dbReference type="ARBA" id="ARBA00022692"/>
    </source>
</evidence>
<keyword evidence="3" id="KW-1133">Transmembrane helix</keyword>
<evidence type="ECO:0000259" key="5">
    <source>
        <dbReference type="Pfam" id="PF01926"/>
    </source>
</evidence>
<evidence type="ECO:0000256" key="3">
    <source>
        <dbReference type="ARBA" id="ARBA00022989"/>
    </source>
</evidence>
<reference evidence="6 7" key="1">
    <citation type="submission" date="2019-02" db="EMBL/GenBank/DDBJ databases">
        <title>Deep-cultivation of Planctomycetes and their phenomic and genomic characterization uncovers novel biology.</title>
        <authorList>
            <person name="Wiegand S."/>
            <person name="Jogler M."/>
            <person name="Boedeker C."/>
            <person name="Pinto D."/>
            <person name="Vollmers J."/>
            <person name="Rivas-Marin E."/>
            <person name="Kohn T."/>
            <person name="Peeters S.H."/>
            <person name="Heuer A."/>
            <person name="Rast P."/>
            <person name="Oberbeckmann S."/>
            <person name="Bunk B."/>
            <person name="Jeske O."/>
            <person name="Meyerdierks A."/>
            <person name="Storesund J.E."/>
            <person name="Kallscheuer N."/>
            <person name="Luecker S."/>
            <person name="Lage O.M."/>
            <person name="Pohl T."/>
            <person name="Merkel B.J."/>
            <person name="Hornburger P."/>
            <person name="Mueller R.-W."/>
            <person name="Bruemmer F."/>
            <person name="Labrenz M."/>
            <person name="Spormann A.M."/>
            <person name="Op Den Camp H."/>
            <person name="Overmann J."/>
            <person name="Amann R."/>
            <person name="Jetten M.S.M."/>
            <person name="Mascher T."/>
            <person name="Medema M.H."/>
            <person name="Devos D.P."/>
            <person name="Kaster A.-K."/>
            <person name="Ovreas L."/>
            <person name="Rohde M."/>
            <person name="Galperin M.Y."/>
            <person name="Jogler C."/>
        </authorList>
    </citation>
    <scope>NUCLEOTIDE SEQUENCE [LARGE SCALE GENOMIC DNA]</scope>
    <source>
        <strain evidence="6 7">Pla111</strain>
    </source>
</reference>
<dbReference type="NCBIfam" id="TIGR00231">
    <property type="entry name" value="small_GTP"/>
    <property type="match status" value="1"/>
</dbReference>
<dbReference type="GO" id="GO:0005737">
    <property type="term" value="C:cytoplasm"/>
    <property type="evidence" value="ECO:0007669"/>
    <property type="project" value="TreeGrafter"/>
</dbReference>
<comment type="caution">
    <text evidence="6">The sequence shown here is derived from an EMBL/GenBank/DDBJ whole genome shotgun (WGS) entry which is preliminary data.</text>
</comment>
<proteinExistence type="predicted"/>
<dbReference type="GO" id="GO:0016020">
    <property type="term" value="C:membrane"/>
    <property type="evidence" value="ECO:0007669"/>
    <property type="project" value="UniProtKB-SubCell"/>
</dbReference>
<feature type="domain" description="G" evidence="5">
    <location>
        <begin position="56"/>
        <end position="174"/>
    </location>
</feature>
<dbReference type="InterPro" id="IPR021147">
    <property type="entry name" value="DUF697"/>
</dbReference>
<dbReference type="AlphaFoldDB" id="A0A5C5W6Y5"/>
<gene>
    <name evidence="6" type="primary">era</name>
    <name evidence="6" type="ORF">Pla111_15460</name>
</gene>
<dbReference type="Pfam" id="PF01926">
    <property type="entry name" value="MMR_HSR1"/>
    <property type="match status" value="1"/>
</dbReference>
<evidence type="ECO:0000313" key="6">
    <source>
        <dbReference type="EMBL" id="TWT46450.1"/>
    </source>
</evidence>
<organism evidence="6 7">
    <name type="scientific">Botrimarina hoheduenensis</name>
    <dbReference type="NCBI Taxonomy" id="2528000"/>
    <lineage>
        <taxon>Bacteria</taxon>
        <taxon>Pseudomonadati</taxon>
        <taxon>Planctomycetota</taxon>
        <taxon>Planctomycetia</taxon>
        <taxon>Pirellulales</taxon>
        <taxon>Lacipirellulaceae</taxon>
        <taxon>Botrimarina</taxon>
    </lineage>
</organism>
<evidence type="ECO:0000256" key="4">
    <source>
        <dbReference type="ARBA" id="ARBA00023136"/>
    </source>
</evidence>
<dbReference type="InterPro" id="IPR006073">
    <property type="entry name" value="GTP-bd"/>
</dbReference>
<dbReference type="GO" id="GO:0005525">
    <property type="term" value="F:GTP binding"/>
    <property type="evidence" value="ECO:0007669"/>
    <property type="project" value="InterPro"/>
</dbReference>
<dbReference type="EMBL" id="SJPH01000003">
    <property type="protein sequence ID" value="TWT46450.1"/>
    <property type="molecule type" value="Genomic_DNA"/>
</dbReference>
<name>A0A5C5W6Y5_9BACT</name>
<dbReference type="InterPro" id="IPR005225">
    <property type="entry name" value="Small_GTP-bd"/>
</dbReference>
<protein>
    <submittedName>
        <fullName evidence="6">GTPase Era</fullName>
    </submittedName>
</protein>
<sequence>MTASPLNDTDLQAALDGVEQAIRQVEGCDEAERRALTEELRELRDLAEKLRNERIEIVFFGEISTGKSALINALAGATLSAVDARGGWTKEVWRHGWESQSVAIAGLEGSSLVLVDTPGLNEVRGDQRADLARQAAERADVVVFVTDSDLNESEHNALAEIAGYHKPLLLVVNKADLYSPEEVEALRRSLSTQRVARLLGGAENLVFASAEPREVEHFVTTTEGSTRQEWRRPPAAINGVRERLIELLADEGKALVALNAAMYAADRSDRVAALRVRMRTKKADRVVWGYAVTKSLAVAMNPWAVADVAGGLAVDAAMVATLGRVYGFPITMTGARELVIAILKAAGWLMLGEAVVSFGSSFFKGLTFGGSTVLTALPQGAAAGYGSYLVGQAARYYFEHGASWGEAGPKRVVTQILDNTDKGAIVERLKGEIRQKMSRNRHAGR</sequence>
<dbReference type="OrthoDB" id="238366at2"/>
<comment type="subcellular location">
    <subcellularLocation>
        <location evidence="1">Membrane</location>
        <topology evidence="1">Multi-pass membrane protein</topology>
    </subcellularLocation>
</comment>
<accession>A0A5C5W6Y5</accession>
<dbReference type="Gene3D" id="3.40.50.300">
    <property type="entry name" value="P-loop containing nucleotide triphosphate hydrolases"/>
    <property type="match status" value="1"/>
</dbReference>
<dbReference type="PANTHER" id="PTHR42714:SF6">
    <property type="entry name" value="TRANSLATION INITIATION FACTOR IF-2"/>
    <property type="match status" value="1"/>
</dbReference>
<keyword evidence="4" id="KW-0472">Membrane</keyword>
<dbReference type="Proteomes" id="UP000318995">
    <property type="component" value="Unassembled WGS sequence"/>
</dbReference>
<evidence type="ECO:0000313" key="7">
    <source>
        <dbReference type="Proteomes" id="UP000318995"/>
    </source>
</evidence>
<dbReference type="Pfam" id="PF05128">
    <property type="entry name" value="DUF697"/>
    <property type="match status" value="1"/>
</dbReference>
<keyword evidence="7" id="KW-1185">Reference proteome</keyword>
<dbReference type="CDD" id="cd00880">
    <property type="entry name" value="Era_like"/>
    <property type="match status" value="1"/>
</dbReference>
<dbReference type="InterPro" id="IPR027417">
    <property type="entry name" value="P-loop_NTPase"/>
</dbReference>
<dbReference type="GO" id="GO:0030488">
    <property type="term" value="P:tRNA methylation"/>
    <property type="evidence" value="ECO:0007669"/>
    <property type="project" value="TreeGrafter"/>
</dbReference>
<dbReference type="PANTHER" id="PTHR42714">
    <property type="entry name" value="TRNA MODIFICATION GTPASE GTPBP3"/>
    <property type="match status" value="1"/>
</dbReference>
<dbReference type="SUPFAM" id="SSF52540">
    <property type="entry name" value="P-loop containing nucleoside triphosphate hydrolases"/>
    <property type="match status" value="1"/>
</dbReference>
<keyword evidence="2" id="KW-0812">Transmembrane</keyword>
<dbReference type="RefSeq" id="WP_146572973.1">
    <property type="nucleotide sequence ID" value="NZ_SJPH01000003.1"/>
</dbReference>
<evidence type="ECO:0000256" key="1">
    <source>
        <dbReference type="ARBA" id="ARBA00004141"/>
    </source>
</evidence>
<dbReference type="GO" id="GO:0002098">
    <property type="term" value="P:tRNA wobble uridine modification"/>
    <property type="evidence" value="ECO:0007669"/>
    <property type="project" value="TreeGrafter"/>
</dbReference>